<dbReference type="InterPro" id="IPR025857">
    <property type="entry name" value="MacB_PCD"/>
</dbReference>
<reference evidence="11" key="1">
    <citation type="submission" date="2016-10" db="EMBL/GenBank/DDBJ databases">
        <authorList>
            <person name="Varghese N."/>
            <person name="Submissions S."/>
        </authorList>
    </citation>
    <scope>NUCLEOTIDE SEQUENCE [LARGE SCALE GENOMIC DNA]</scope>
    <source>
        <strain evidence="11">DSM 44796</strain>
    </source>
</reference>
<dbReference type="RefSeq" id="WP_143027572.1">
    <property type="nucleotide sequence ID" value="NZ_FNET01000001.1"/>
</dbReference>
<keyword evidence="5 7" id="KW-0472">Membrane</keyword>
<evidence type="ECO:0000313" key="10">
    <source>
        <dbReference type="EMBL" id="SDJ02571.1"/>
    </source>
</evidence>
<evidence type="ECO:0000259" key="8">
    <source>
        <dbReference type="Pfam" id="PF02687"/>
    </source>
</evidence>
<dbReference type="GO" id="GO:0005886">
    <property type="term" value="C:plasma membrane"/>
    <property type="evidence" value="ECO:0007669"/>
    <property type="project" value="UniProtKB-SubCell"/>
</dbReference>
<evidence type="ECO:0000259" key="9">
    <source>
        <dbReference type="Pfam" id="PF12704"/>
    </source>
</evidence>
<evidence type="ECO:0000256" key="7">
    <source>
        <dbReference type="SAM" id="Phobius"/>
    </source>
</evidence>
<keyword evidence="3 7" id="KW-0812">Transmembrane</keyword>
<evidence type="ECO:0000256" key="3">
    <source>
        <dbReference type="ARBA" id="ARBA00022692"/>
    </source>
</evidence>
<feature type="domain" description="MacB-like periplasmic core" evidence="9">
    <location>
        <begin position="21"/>
        <end position="226"/>
    </location>
</feature>
<dbReference type="EMBL" id="FNET01000001">
    <property type="protein sequence ID" value="SDJ02571.1"/>
    <property type="molecule type" value="Genomic_DNA"/>
</dbReference>
<evidence type="ECO:0000256" key="2">
    <source>
        <dbReference type="ARBA" id="ARBA00022475"/>
    </source>
</evidence>
<evidence type="ECO:0000313" key="11">
    <source>
        <dbReference type="Proteomes" id="UP000199682"/>
    </source>
</evidence>
<accession>A0A1G8QCZ7</accession>
<gene>
    <name evidence="10" type="ORF">SAMN04488074_101308</name>
</gene>
<dbReference type="PANTHER" id="PTHR30572">
    <property type="entry name" value="MEMBRANE COMPONENT OF TRANSPORTER-RELATED"/>
    <property type="match status" value="1"/>
</dbReference>
<evidence type="ECO:0000256" key="1">
    <source>
        <dbReference type="ARBA" id="ARBA00004651"/>
    </source>
</evidence>
<feature type="domain" description="ABC3 transporter permease C-terminal" evidence="8">
    <location>
        <begin position="266"/>
        <end position="379"/>
    </location>
</feature>
<evidence type="ECO:0000256" key="5">
    <source>
        <dbReference type="ARBA" id="ARBA00023136"/>
    </source>
</evidence>
<dbReference type="Pfam" id="PF02687">
    <property type="entry name" value="FtsX"/>
    <property type="match status" value="1"/>
</dbReference>
<dbReference type="InterPro" id="IPR050250">
    <property type="entry name" value="Macrolide_Exporter_MacB"/>
</dbReference>
<dbReference type="AlphaFoldDB" id="A0A1G8QCZ7"/>
<protein>
    <submittedName>
        <fullName evidence="10">Putative ABC transport system permease protein</fullName>
    </submittedName>
</protein>
<feature type="transmembrane region" description="Helical" evidence="7">
    <location>
        <begin position="349"/>
        <end position="369"/>
    </location>
</feature>
<keyword evidence="4 7" id="KW-1133">Transmembrane helix</keyword>
<dbReference type="GO" id="GO:0022857">
    <property type="term" value="F:transmembrane transporter activity"/>
    <property type="evidence" value="ECO:0007669"/>
    <property type="project" value="TreeGrafter"/>
</dbReference>
<name>A0A1G8QCZ7_9PSEU</name>
<evidence type="ECO:0000256" key="6">
    <source>
        <dbReference type="ARBA" id="ARBA00038076"/>
    </source>
</evidence>
<dbReference type="PANTHER" id="PTHR30572:SF4">
    <property type="entry name" value="ABC TRANSPORTER PERMEASE YTRF"/>
    <property type="match status" value="1"/>
</dbReference>
<evidence type="ECO:0000256" key="4">
    <source>
        <dbReference type="ARBA" id="ARBA00022989"/>
    </source>
</evidence>
<dbReference type="Proteomes" id="UP000199682">
    <property type="component" value="Unassembled WGS sequence"/>
</dbReference>
<dbReference type="InterPro" id="IPR003838">
    <property type="entry name" value="ABC3_permease_C"/>
</dbReference>
<keyword evidence="2" id="KW-1003">Cell membrane</keyword>
<comment type="subcellular location">
    <subcellularLocation>
        <location evidence="1">Cell membrane</location>
        <topology evidence="1">Multi-pass membrane protein</topology>
    </subcellularLocation>
</comment>
<dbReference type="Pfam" id="PF12704">
    <property type="entry name" value="MacB_PCD"/>
    <property type="match status" value="1"/>
</dbReference>
<feature type="transmembrane region" description="Helical" evidence="7">
    <location>
        <begin position="265"/>
        <end position="288"/>
    </location>
</feature>
<feature type="transmembrane region" description="Helical" evidence="7">
    <location>
        <begin position="317"/>
        <end position="343"/>
    </location>
</feature>
<comment type="similarity">
    <text evidence="6">Belongs to the ABC-4 integral membrane protein family.</text>
</comment>
<proteinExistence type="inferred from homology"/>
<sequence>MRPADLVREALLSVTRFPGRSMLTALGTVLGAAAFVSTLGLVSTLGQQVSASFDVRRATEVLVQPQDQGADTGWQSEKSLQRLRELNGVRAAGPRVLLDERPTTRAIGVPVQGVRLMGVDPPALRVIGPALAEGRLFTEYDERNALRIVLLPRSVADQLGVTRTQAAVFIDNEAYTVAGIFDDVTRRPEALTAALVPFRTAGKLTSANPKRDVIIETAPGAAQQIAHQAPLALKPEAAEALRSIAPPDPKTLRREIEDNVTRSSLMVSLVTLVIGTVSIGNAATASIATRTAEIGLRRAVGGRPAHVFAQLLAETTVLGALGGAVGAFLGVCVTSAVSLWNGWTPVIDLRLALVASAVCAAAGLVAGLVPAARATRIQPVAALQR</sequence>
<organism evidence="10 11">
    <name type="scientific">Lentzea albidocapillata subsp. violacea</name>
    <dbReference type="NCBI Taxonomy" id="128104"/>
    <lineage>
        <taxon>Bacteria</taxon>
        <taxon>Bacillati</taxon>
        <taxon>Actinomycetota</taxon>
        <taxon>Actinomycetes</taxon>
        <taxon>Pseudonocardiales</taxon>
        <taxon>Pseudonocardiaceae</taxon>
        <taxon>Lentzea</taxon>
    </lineage>
</organism>
<feature type="transmembrane region" description="Helical" evidence="7">
    <location>
        <begin position="21"/>
        <end position="42"/>
    </location>
</feature>